<dbReference type="PROSITE" id="PS00527">
    <property type="entry name" value="RIBOSOMAL_S14"/>
    <property type="match status" value="1"/>
</dbReference>
<dbReference type="InterPro" id="IPR001209">
    <property type="entry name" value="Ribosomal_uS14"/>
</dbReference>
<keyword evidence="3" id="KW-0689">Ribosomal protein</keyword>
<dbReference type="NCBIfam" id="NF006477">
    <property type="entry name" value="PRK08881.1"/>
    <property type="match status" value="1"/>
</dbReference>
<evidence type="ECO:0000256" key="2">
    <source>
        <dbReference type="ARBA" id="ARBA00009083"/>
    </source>
</evidence>
<dbReference type="ExpressionAtlas" id="A0A5S9X459">
    <property type="expression patterns" value="baseline and differential"/>
</dbReference>
<evidence type="ECO:0000256" key="3">
    <source>
        <dbReference type="ARBA" id="ARBA00022980"/>
    </source>
</evidence>
<evidence type="ECO:0000313" key="9">
    <source>
        <dbReference type="Proteomes" id="UP000434276"/>
    </source>
</evidence>
<dbReference type="Proteomes" id="UP000434276">
    <property type="component" value="Unassembled WGS sequence"/>
</dbReference>
<protein>
    <recommendedName>
        <fullName evidence="6">Small ribosomal subunit protein uS14m</fullName>
    </recommendedName>
    <alternativeName>
        <fullName evidence="7">Ribosomal protein S14, mitochondrial</fullName>
    </alternativeName>
</protein>
<dbReference type="InterPro" id="IPR018271">
    <property type="entry name" value="Ribosomal_uS14_CS"/>
</dbReference>
<accession>A0A5S9X459</accession>
<comment type="similarity">
    <text evidence="2">Belongs to the universal ribosomal protein uS14 family.</text>
</comment>
<evidence type="ECO:0000256" key="1">
    <source>
        <dbReference type="ARBA" id="ARBA00004173"/>
    </source>
</evidence>
<name>A0A5S9X459_ARATH</name>
<dbReference type="SUPFAM" id="SSF57716">
    <property type="entry name" value="Glucocorticoid receptor-like (DNA-binding domain)"/>
    <property type="match status" value="1"/>
</dbReference>
<dbReference type="EMBL" id="CACSHJ010000088">
    <property type="protein sequence ID" value="CAA0374597.1"/>
    <property type="molecule type" value="Genomic_DNA"/>
</dbReference>
<dbReference type="AlphaFoldDB" id="A0A5S9X459"/>
<dbReference type="Pfam" id="PF00253">
    <property type="entry name" value="Ribosomal_S14"/>
    <property type="match status" value="1"/>
</dbReference>
<evidence type="ECO:0000256" key="4">
    <source>
        <dbReference type="ARBA" id="ARBA00023128"/>
    </source>
</evidence>
<gene>
    <name evidence="8" type="ORF">C24_LOCUS9740</name>
</gene>
<evidence type="ECO:0000256" key="7">
    <source>
        <dbReference type="ARBA" id="ARBA00042804"/>
    </source>
</evidence>
<sequence>MASLRRVLLNVTSYCQRSLTQSSYSTSGMLSRSVVKHANNLGQIQARHFTTTLMKSGPKHSGTEQGVKRNSADHRRRLLAARFELRRKLYKAFCKDPDLPSEMRDKNRYKLSKLPRNSAFARIRNRCVFTGRSRSVTELFRVSRIVFRGLASKGALMGITKSSWEEADSEEMGARNTKNVCGKYSYQSSCLYDGGGNILTPSQNLTVISKQLRSNLDGTFYAEEVGGNSVKRRENSLN</sequence>
<keyword evidence="5" id="KW-0687">Ribonucleoprotein</keyword>
<dbReference type="FunFam" id="1.10.287.1480:FF:000001">
    <property type="entry name" value="30S ribosomal protein S14"/>
    <property type="match status" value="1"/>
</dbReference>
<evidence type="ECO:0000256" key="5">
    <source>
        <dbReference type="ARBA" id="ARBA00023274"/>
    </source>
</evidence>
<dbReference type="PANTHER" id="PTHR19836">
    <property type="entry name" value="30S RIBOSOMAL PROTEIN S14"/>
    <property type="match status" value="1"/>
</dbReference>
<dbReference type="PANTHER" id="PTHR19836:SF30">
    <property type="entry name" value="RIBOSOMAL PROTEIN S14"/>
    <property type="match status" value="1"/>
</dbReference>
<evidence type="ECO:0000256" key="6">
    <source>
        <dbReference type="ARBA" id="ARBA00040774"/>
    </source>
</evidence>
<reference evidence="8 9" key="1">
    <citation type="submission" date="2019-12" db="EMBL/GenBank/DDBJ databases">
        <authorList>
            <person name="Jiao W.-B."/>
            <person name="Schneeberger K."/>
        </authorList>
    </citation>
    <scope>NUCLEOTIDE SEQUENCE [LARGE SCALE GENOMIC DNA]</scope>
    <source>
        <strain evidence="9">cv. C24</strain>
    </source>
</reference>
<keyword evidence="4" id="KW-0496">Mitochondrion</keyword>
<dbReference type="Gene3D" id="1.10.287.1480">
    <property type="match status" value="1"/>
</dbReference>
<dbReference type="GO" id="GO:0005840">
    <property type="term" value="C:ribosome"/>
    <property type="evidence" value="ECO:0007669"/>
    <property type="project" value="UniProtKB-KW"/>
</dbReference>
<organism evidence="8 9">
    <name type="scientific">Arabidopsis thaliana</name>
    <name type="common">Mouse-ear cress</name>
    <dbReference type="NCBI Taxonomy" id="3702"/>
    <lineage>
        <taxon>Eukaryota</taxon>
        <taxon>Viridiplantae</taxon>
        <taxon>Streptophyta</taxon>
        <taxon>Embryophyta</taxon>
        <taxon>Tracheophyta</taxon>
        <taxon>Spermatophyta</taxon>
        <taxon>Magnoliopsida</taxon>
        <taxon>eudicotyledons</taxon>
        <taxon>Gunneridae</taxon>
        <taxon>Pentapetalae</taxon>
        <taxon>rosids</taxon>
        <taxon>malvids</taxon>
        <taxon>Brassicales</taxon>
        <taxon>Brassicaceae</taxon>
        <taxon>Camelineae</taxon>
        <taxon>Arabidopsis</taxon>
    </lineage>
</organism>
<comment type="subcellular location">
    <subcellularLocation>
        <location evidence="1">Mitochondrion</location>
    </subcellularLocation>
</comment>
<dbReference type="GO" id="GO:0005739">
    <property type="term" value="C:mitochondrion"/>
    <property type="evidence" value="ECO:0007669"/>
    <property type="project" value="UniProtKB-SubCell"/>
</dbReference>
<dbReference type="GO" id="GO:0006412">
    <property type="term" value="P:translation"/>
    <property type="evidence" value="ECO:0007669"/>
    <property type="project" value="InterPro"/>
</dbReference>
<dbReference type="OrthoDB" id="413436at2759"/>
<dbReference type="GO" id="GO:0003735">
    <property type="term" value="F:structural constituent of ribosome"/>
    <property type="evidence" value="ECO:0007669"/>
    <property type="project" value="InterPro"/>
</dbReference>
<evidence type="ECO:0000313" key="8">
    <source>
        <dbReference type="EMBL" id="CAA0374597.1"/>
    </source>
</evidence>
<proteinExistence type="inferred from homology"/>
<dbReference type="GO" id="GO:1990904">
    <property type="term" value="C:ribonucleoprotein complex"/>
    <property type="evidence" value="ECO:0007669"/>
    <property type="project" value="UniProtKB-KW"/>
</dbReference>